<organism evidence="1">
    <name type="scientific">Fagus sylvatica</name>
    <name type="common">Beechnut</name>
    <dbReference type="NCBI Taxonomy" id="28930"/>
    <lineage>
        <taxon>Eukaryota</taxon>
        <taxon>Viridiplantae</taxon>
        <taxon>Streptophyta</taxon>
        <taxon>Embryophyta</taxon>
        <taxon>Tracheophyta</taxon>
        <taxon>Spermatophyta</taxon>
        <taxon>Magnoliopsida</taxon>
        <taxon>eudicotyledons</taxon>
        <taxon>Gunneridae</taxon>
        <taxon>Pentapetalae</taxon>
        <taxon>rosids</taxon>
        <taxon>fabids</taxon>
        <taxon>Fagales</taxon>
        <taxon>Fagaceae</taxon>
        <taxon>Fagus</taxon>
    </lineage>
</organism>
<dbReference type="EMBL" id="OIVN01000773">
    <property type="protein sequence ID" value="SPC85306.1"/>
    <property type="molecule type" value="Genomic_DNA"/>
</dbReference>
<evidence type="ECO:0008006" key="2">
    <source>
        <dbReference type="Google" id="ProtNLM"/>
    </source>
</evidence>
<reference evidence="1" key="1">
    <citation type="submission" date="2018-02" db="EMBL/GenBank/DDBJ databases">
        <authorList>
            <person name="Cohen D.B."/>
            <person name="Kent A.D."/>
        </authorList>
    </citation>
    <scope>NUCLEOTIDE SEQUENCE</scope>
</reference>
<dbReference type="InterPro" id="IPR016197">
    <property type="entry name" value="Chromo-like_dom_sf"/>
</dbReference>
<accession>A0A2N9F2W6</accession>
<protein>
    <recommendedName>
        <fullName evidence="2">Chromo domain-containing protein</fullName>
    </recommendedName>
</protein>
<dbReference type="AlphaFoldDB" id="A0A2N9F2W6"/>
<dbReference type="SUPFAM" id="SSF54160">
    <property type="entry name" value="Chromo domain-like"/>
    <property type="match status" value="1"/>
</dbReference>
<proteinExistence type="predicted"/>
<name>A0A2N9F2W6_FAGSY</name>
<sequence>MGCLQVAYKLKLLEEANIHPVFHVSCLKAKIGQTITPLHKLPPVDSLGHLALEPVEILETRVVKKRRLLAVTEALVLWEGAAKEDATWELLFKFQQDYPHLVGKVF</sequence>
<gene>
    <name evidence="1" type="ORF">FSB_LOCUS13188</name>
</gene>
<evidence type="ECO:0000313" key="1">
    <source>
        <dbReference type="EMBL" id="SPC85306.1"/>
    </source>
</evidence>